<dbReference type="Pfam" id="PF03713">
    <property type="entry name" value="DUF305"/>
    <property type="match status" value="1"/>
</dbReference>
<accession>A0A4P8YML6</accession>
<protein>
    <submittedName>
        <fullName evidence="3">DUF305 domain-containing protein</fullName>
    </submittedName>
</protein>
<dbReference type="EMBL" id="CP040428">
    <property type="protein sequence ID" value="QCT21423.1"/>
    <property type="molecule type" value="Genomic_DNA"/>
</dbReference>
<keyword evidence="1" id="KW-0732">Signal</keyword>
<dbReference type="InterPro" id="IPR005183">
    <property type="entry name" value="DUF305_CopM-like"/>
</dbReference>
<dbReference type="PANTHER" id="PTHR36933:SF1">
    <property type="entry name" value="SLL0788 PROTEIN"/>
    <property type="match status" value="1"/>
</dbReference>
<dbReference type="Proteomes" id="UP000302163">
    <property type="component" value="Chromosome"/>
</dbReference>
<dbReference type="InterPro" id="IPR012347">
    <property type="entry name" value="Ferritin-like"/>
</dbReference>
<sequence length="111" mass="12453">MRLPLCLLLGGALALPCMVLSAQAQEQHASPMNQEYHQQMSRMHDEMMAAMNEQDPDRAFARGMLAHHIGAVEMAQTQLKYGKDPEMRRLAESVIAAQQQEINQMKAHPAK</sequence>
<proteinExistence type="predicted"/>
<dbReference type="PANTHER" id="PTHR36933">
    <property type="entry name" value="SLL0788 PROTEIN"/>
    <property type="match status" value="1"/>
</dbReference>
<dbReference type="KEGG" id="izh:FEM41_18095"/>
<dbReference type="Gene3D" id="1.20.1260.10">
    <property type="match status" value="1"/>
</dbReference>
<feature type="signal peptide" evidence="1">
    <location>
        <begin position="1"/>
        <end position="24"/>
    </location>
</feature>
<reference evidence="3 4" key="1">
    <citation type="submission" date="2019-05" db="EMBL/GenBank/DDBJ databases">
        <title>Complete genome sequence of Izhakiella calystegiae KSNA2, an endophyte isolated from beach morning glory (Calystegia soldanella).</title>
        <authorList>
            <person name="Jiang L."/>
            <person name="Jeong J.C."/>
            <person name="Kim C.Y."/>
            <person name="Kim D.H."/>
            <person name="Kim S.W."/>
            <person name="Lee j."/>
        </authorList>
    </citation>
    <scope>NUCLEOTIDE SEQUENCE [LARGE SCALE GENOMIC DNA]</scope>
    <source>
        <strain evidence="3 4">KSNA2</strain>
    </source>
</reference>
<keyword evidence="4" id="KW-1185">Reference proteome</keyword>
<feature type="domain" description="DUF305" evidence="2">
    <location>
        <begin position="25"/>
        <end position="107"/>
    </location>
</feature>
<feature type="chain" id="PRO_5020359813" evidence="1">
    <location>
        <begin position="25"/>
        <end position="111"/>
    </location>
</feature>
<dbReference type="RefSeq" id="WP_138097579.1">
    <property type="nucleotide sequence ID" value="NZ_CP040428.1"/>
</dbReference>
<evidence type="ECO:0000313" key="3">
    <source>
        <dbReference type="EMBL" id="QCT21423.1"/>
    </source>
</evidence>
<evidence type="ECO:0000313" key="4">
    <source>
        <dbReference type="Proteomes" id="UP000302163"/>
    </source>
</evidence>
<name>A0A4P8YML6_9ENTR</name>
<dbReference type="OrthoDB" id="8603558at2"/>
<evidence type="ECO:0000259" key="2">
    <source>
        <dbReference type="Pfam" id="PF03713"/>
    </source>
</evidence>
<evidence type="ECO:0000256" key="1">
    <source>
        <dbReference type="SAM" id="SignalP"/>
    </source>
</evidence>
<gene>
    <name evidence="3" type="ORF">FEM41_18095</name>
</gene>
<organism evidence="3 4">
    <name type="scientific">Jejubacter calystegiae</name>
    <dbReference type="NCBI Taxonomy" id="2579935"/>
    <lineage>
        <taxon>Bacteria</taxon>
        <taxon>Pseudomonadati</taxon>
        <taxon>Pseudomonadota</taxon>
        <taxon>Gammaproteobacteria</taxon>
        <taxon>Enterobacterales</taxon>
        <taxon>Enterobacteriaceae</taxon>
        <taxon>Jejubacter</taxon>
    </lineage>
</organism>
<dbReference type="AlphaFoldDB" id="A0A4P8YML6"/>